<keyword evidence="2" id="KW-0813">Transport</keyword>
<dbReference type="AlphaFoldDB" id="A0A820QJT3"/>
<dbReference type="Pfam" id="PF00209">
    <property type="entry name" value="SNF"/>
    <property type="match status" value="1"/>
</dbReference>
<keyword evidence="5 13" id="KW-0479">Metal-binding</keyword>
<keyword evidence="6" id="KW-0532">Neurotransmitter transport</keyword>
<dbReference type="GO" id="GO:0005886">
    <property type="term" value="C:plasma membrane"/>
    <property type="evidence" value="ECO:0007669"/>
    <property type="project" value="UniProtKB-SubCell"/>
</dbReference>
<dbReference type="Proteomes" id="UP000663844">
    <property type="component" value="Unassembled WGS sequence"/>
</dbReference>
<evidence type="ECO:0000313" key="14">
    <source>
        <dbReference type="EMBL" id="CAF4421019.1"/>
    </source>
</evidence>
<dbReference type="GO" id="GO:0015378">
    <property type="term" value="F:sodium:chloride symporter activity"/>
    <property type="evidence" value="ECO:0007669"/>
    <property type="project" value="UniProtKB-ARBA"/>
</dbReference>
<dbReference type="PANTHER" id="PTHR11616:SF320">
    <property type="entry name" value="SODIUM-DEPENDENT NORADRENALINE TRANSPORTER"/>
    <property type="match status" value="1"/>
</dbReference>
<evidence type="ECO:0000256" key="11">
    <source>
        <dbReference type="ARBA" id="ARBA00023157"/>
    </source>
</evidence>
<dbReference type="EMBL" id="CAJOAZ010028889">
    <property type="protein sequence ID" value="CAF4421019.1"/>
    <property type="molecule type" value="Genomic_DNA"/>
</dbReference>
<keyword evidence="7" id="KW-0769">Symport</keyword>
<dbReference type="InterPro" id="IPR000175">
    <property type="entry name" value="Na/ntran_symport"/>
</dbReference>
<reference evidence="14" key="1">
    <citation type="submission" date="2021-02" db="EMBL/GenBank/DDBJ databases">
        <authorList>
            <person name="Nowell W R."/>
        </authorList>
    </citation>
    <scope>NUCLEOTIDE SEQUENCE</scope>
</reference>
<dbReference type="SUPFAM" id="SSF161070">
    <property type="entry name" value="SNF-like"/>
    <property type="match status" value="1"/>
</dbReference>
<feature type="binding site" evidence="13">
    <location>
        <position position="103"/>
    </location>
    <ligand>
        <name>Na(+)</name>
        <dbReference type="ChEBI" id="CHEBI:29101"/>
        <label>1</label>
    </ligand>
</feature>
<accession>A0A820QJT3</accession>
<evidence type="ECO:0000256" key="3">
    <source>
        <dbReference type="ARBA" id="ARBA00022475"/>
    </source>
</evidence>
<keyword evidence="11" id="KW-1015">Disulfide bond</keyword>
<evidence type="ECO:0000256" key="4">
    <source>
        <dbReference type="ARBA" id="ARBA00022692"/>
    </source>
</evidence>
<keyword evidence="4" id="KW-0812">Transmembrane</keyword>
<gene>
    <name evidence="14" type="ORF">OXD698_LOCUS52638</name>
</gene>
<evidence type="ECO:0000256" key="13">
    <source>
        <dbReference type="PIRSR" id="PIRSR600175-1"/>
    </source>
</evidence>
<protein>
    <submittedName>
        <fullName evidence="14">Uncharacterized protein</fullName>
    </submittedName>
</protein>
<evidence type="ECO:0000313" key="15">
    <source>
        <dbReference type="Proteomes" id="UP000663844"/>
    </source>
</evidence>
<keyword evidence="10" id="KW-0472">Membrane</keyword>
<dbReference type="GO" id="GO:0006836">
    <property type="term" value="P:neurotransmitter transport"/>
    <property type="evidence" value="ECO:0007669"/>
    <property type="project" value="UniProtKB-KW"/>
</dbReference>
<evidence type="ECO:0000256" key="8">
    <source>
        <dbReference type="ARBA" id="ARBA00022989"/>
    </source>
</evidence>
<evidence type="ECO:0000256" key="6">
    <source>
        <dbReference type="ARBA" id="ARBA00022775"/>
    </source>
</evidence>
<dbReference type="PANTHER" id="PTHR11616">
    <property type="entry name" value="SODIUM/CHLORIDE DEPENDENT TRANSPORTER"/>
    <property type="match status" value="1"/>
</dbReference>
<feature type="binding site" evidence="13">
    <location>
        <position position="99"/>
    </location>
    <ligand>
        <name>Na(+)</name>
        <dbReference type="ChEBI" id="CHEBI:29101"/>
        <label>1</label>
    </ligand>
</feature>
<dbReference type="GO" id="GO:0006865">
    <property type="term" value="P:amino acid transport"/>
    <property type="evidence" value="ECO:0007669"/>
    <property type="project" value="TreeGrafter"/>
</dbReference>
<keyword evidence="8" id="KW-1133">Transmembrane helix</keyword>
<evidence type="ECO:0000256" key="9">
    <source>
        <dbReference type="ARBA" id="ARBA00023053"/>
    </source>
</evidence>
<organism evidence="14 15">
    <name type="scientific">Adineta steineri</name>
    <dbReference type="NCBI Taxonomy" id="433720"/>
    <lineage>
        <taxon>Eukaryota</taxon>
        <taxon>Metazoa</taxon>
        <taxon>Spiralia</taxon>
        <taxon>Gnathifera</taxon>
        <taxon>Rotifera</taxon>
        <taxon>Eurotatoria</taxon>
        <taxon>Bdelloidea</taxon>
        <taxon>Adinetida</taxon>
        <taxon>Adinetidae</taxon>
        <taxon>Adineta</taxon>
    </lineage>
</organism>
<comment type="caution">
    <text evidence="14">The sequence shown here is derived from an EMBL/GenBank/DDBJ whole genome shotgun (WGS) entry which is preliminary data.</text>
</comment>
<feature type="binding site" evidence="13">
    <location>
        <position position="98"/>
    </location>
    <ligand>
        <name>Na(+)</name>
        <dbReference type="ChEBI" id="CHEBI:29101"/>
        <label>1</label>
    </ligand>
</feature>
<dbReference type="PROSITE" id="PS50267">
    <property type="entry name" value="NA_NEUROTRAN_SYMP_3"/>
    <property type="match status" value="1"/>
</dbReference>
<keyword evidence="9 13" id="KW-0915">Sodium</keyword>
<sequence>FTAIHIMKIFVLGDDGDTSRKHSYADDTEAALLNDRTNVIPMTSISTDTSIQEHSKKQKNTTVVNVLTTTNKSNQIRTEGREQWSEKLDFLLSIIGFAVDLANIWRFPYLCYKNGGGSKVREGV</sequence>
<dbReference type="GO" id="GO:0090493">
    <property type="term" value="P:catecholamine uptake"/>
    <property type="evidence" value="ECO:0007669"/>
    <property type="project" value="UniProtKB-ARBA"/>
</dbReference>
<evidence type="ECO:0000256" key="12">
    <source>
        <dbReference type="ARBA" id="ARBA00023180"/>
    </source>
</evidence>
<evidence type="ECO:0000256" key="10">
    <source>
        <dbReference type="ARBA" id="ARBA00023136"/>
    </source>
</evidence>
<evidence type="ECO:0000256" key="5">
    <source>
        <dbReference type="ARBA" id="ARBA00022723"/>
    </source>
</evidence>
<name>A0A820QJT3_9BILA</name>
<evidence type="ECO:0000256" key="2">
    <source>
        <dbReference type="ARBA" id="ARBA00022448"/>
    </source>
</evidence>
<evidence type="ECO:0000256" key="1">
    <source>
        <dbReference type="ARBA" id="ARBA00004651"/>
    </source>
</evidence>
<dbReference type="GO" id="GO:0046872">
    <property type="term" value="F:metal ion binding"/>
    <property type="evidence" value="ECO:0007669"/>
    <property type="project" value="UniProtKB-KW"/>
</dbReference>
<comment type="subcellular location">
    <subcellularLocation>
        <location evidence="1">Cell membrane</location>
        <topology evidence="1">Multi-pass membrane protein</topology>
    </subcellularLocation>
</comment>
<dbReference type="InterPro" id="IPR037272">
    <property type="entry name" value="SNS_sf"/>
</dbReference>
<evidence type="ECO:0000256" key="7">
    <source>
        <dbReference type="ARBA" id="ARBA00022847"/>
    </source>
</evidence>
<feature type="non-terminal residue" evidence="14">
    <location>
        <position position="1"/>
    </location>
</feature>
<feature type="binding site" evidence="13">
    <location>
        <position position="96"/>
    </location>
    <ligand>
        <name>Na(+)</name>
        <dbReference type="ChEBI" id="CHEBI:29101"/>
        <label>1</label>
    </ligand>
</feature>
<dbReference type="GO" id="GO:0008504">
    <property type="term" value="F:monoamine transmembrane transporter activity"/>
    <property type="evidence" value="ECO:0007669"/>
    <property type="project" value="UniProtKB-ARBA"/>
</dbReference>
<keyword evidence="12" id="KW-0325">Glycoprotein</keyword>
<proteinExistence type="predicted"/>
<keyword evidence="3" id="KW-1003">Cell membrane</keyword>